<proteinExistence type="predicted"/>
<keyword evidence="1" id="KW-0472">Membrane</keyword>
<keyword evidence="1" id="KW-1133">Transmembrane helix</keyword>
<sequence>MLKNSIPMKSPIGTVHMEISETFSPCKIMRNLEKNVVDYLKFKNSANLIEPMSKTIKGEKTFGYFVNQSLMDRGTSLNILRAFRVEQFLKIVFEGHSWFVQKQDLIKIFIFTKLNLLKINAPFCNFRCNKNFCSKPKLNFEDFIIFRQKEVPMAYLLSTDWSDFLSTPITISSAKSSSSSSCLIRLYSSISYKNLGLVMPNHHASFSPIVSHTSTLLLALFCAKYPIHGSQVHFVARLGLLAPFLLFGALFLFFVLTALFHNAVAAVDYADIARPLGQICARGRIHVNLKVRVGKVAIAALSQIGKIVHLYRN</sequence>
<comment type="caution">
    <text evidence="2">The sequence shown here is derived from an EMBL/GenBank/DDBJ whole genome shotgun (WGS) entry which is preliminary data.</text>
</comment>
<keyword evidence="1" id="KW-0812">Transmembrane</keyword>
<evidence type="ECO:0000313" key="3">
    <source>
        <dbReference type="Proteomes" id="UP000276133"/>
    </source>
</evidence>
<evidence type="ECO:0000313" key="2">
    <source>
        <dbReference type="EMBL" id="RNA44127.1"/>
    </source>
</evidence>
<name>A0A3M7T8C3_BRAPC</name>
<dbReference type="EMBL" id="REGN01000147">
    <property type="protein sequence ID" value="RNA44127.1"/>
    <property type="molecule type" value="Genomic_DNA"/>
</dbReference>
<organism evidence="2 3">
    <name type="scientific">Brachionus plicatilis</name>
    <name type="common">Marine rotifer</name>
    <name type="synonym">Brachionus muelleri</name>
    <dbReference type="NCBI Taxonomy" id="10195"/>
    <lineage>
        <taxon>Eukaryota</taxon>
        <taxon>Metazoa</taxon>
        <taxon>Spiralia</taxon>
        <taxon>Gnathifera</taxon>
        <taxon>Rotifera</taxon>
        <taxon>Eurotatoria</taxon>
        <taxon>Monogononta</taxon>
        <taxon>Pseudotrocha</taxon>
        <taxon>Ploima</taxon>
        <taxon>Brachionidae</taxon>
        <taxon>Brachionus</taxon>
    </lineage>
</organism>
<dbReference type="Proteomes" id="UP000276133">
    <property type="component" value="Unassembled WGS sequence"/>
</dbReference>
<reference evidence="2 3" key="1">
    <citation type="journal article" date="2018" name="Sci. Rep.">
        <title>Genomic signatures of local adaptation to the degree of environmental predictability in rotifers.</title>
        <authorList>
            <person name="Franch-Gras L."/>
            <person name="Hahn C."/>
            <person name="Garcia-Roger E.M."/>
            <person name="Carmona M.J."/>
            <person name="Serra M."/>
            <person name="Gomez A."/>
        </authorList>
    </citation>
    <scope>NUCLEOTIDE SEQUENCE [LARGE SCALE GENOMIC DNA]</scope>
    <source>
        <strain evidence="2">HYR1</strain>
    </source>
</reference>
<accession>A0A3M7T8C3</accession>
<protein>
    <submittedName>
        <fullName evidence="2">Uncharacterized protein</fullName>
    </submittedName>
</protein>
<dbReference type="AlphaFoldDB" id="A0A3M7T8C3"/>
<feature type="transmembrane region" description="Helical" evidence="1">
    <location>
        <begin position="234"/>
        <end position="260"/>
    </location>
</feature>
<gene>
    <name evidence="2" type="ORF">BpHYR1_007243</name>
</gene>
<evidence type="ECO:0000256" key="1">
    <source>
        <dbReference type="SAM" id="Phobius"/>
    </source>
</evidence>
<keyword evidence="3" id="KW-1185">Reference proteome</keyword>